<comment type="caution">
    <text evidence="8">The sequence shown here is derived from an EMBL/GenBank/DDBJ whole genome shotgun (WGS) entry which is preliminary data.</text>
</comment>
<dbReference type="HAMAP" id="MF_01685">
    <property type="entry name" value="FENR2"/>
    <property type="match status" value="1"/>
</dbReference>
<evidence type="ECO:0000256" key="3">
    <source>
        <dbReference type="ARBA" id="ARBA00022827"/>
    </source>
</evidence>
<feature type="domain" description="FAD/NAD(P)-binding" evidence="7">
    <location>
        <begin position="9"/>
        <end position="308"/>
    </location>
</feature>
<proteinExistence type="inferred from homology"/>
<dbReference type="InterPro" id="IPR022890">
    <property type="entry name" value="Fd--NADP_Rdtase_type_2"/>
</dbReference>
<keyword evidence="4 6" id="KW-0521">NADP</keyword>
<feature type="binding site" evidence="6">
    <location>
        <position position="38"/>
    </location>
    <ligand>
        <name>FAD</name>
        <dbReference type="ChEBI" id="CHEBI:57692"/>
    </ligand>
</feature>
<evidence type="ECO:0000256" key="1">
    <source>
        <dbReference type="ARBA" id="ARBA00011738"/>
    </source>
</evidence>
<dbReference type="InterPro" id="IPR036188">
    <property type="entry name" value="FAD/NAD-bd_sf"/>
</dbReference>
<dbReference type="GO" id="GO:0050661">
    <property type="term" value="F:NADP binding"/>
    <property type="evidence" value="ECO:0007669"/>
    <property type="project" value="UniProtKB-UniRule"/>
</dbReference>
<keyword evidence="9" id="KW-1185">Reference proteome</keyword>
<evidence type="ECO:0000256" key="4">
    <source>
        <dbReference type="ARBA" id="ARBA00022857"/>
    </source>
</evidence>
<comment type="subunit">
    <text evidence="1 6">Homodimer.</text>
</comment>
<comment type="caution">
    <text evidence="6">Lacks conserved residue(s) required for the propagation of feature annotation.</text>
</comment>
<evidence type="ECO:0000256" key="6">
    <source>
        <dbReference type="HAMAP-Rule" id="MF_01685"/>
    </source>
</evidence>
<dbReference type="EC" id="1.18.1.2" evidence="6"/>
<evidence type="ECO:0000313" key="8">
    <source>
        <dbReference type="EMBL" id="RSU07390.1"/>
    </source>
</evidence>
<gene>
    <name evidence="8" type="ORF">CBF30_09080</name>
</gene>
<dbReference type="Proteomes" id="UP000288669">
    <property type="component" value="Unassembled WGS sequence"/>
</dbReference>
<comment type="similarity">
    <text evidence="6">Belongs to the ferredoxin--NADP reductase type 2 family.</text>
</comment>
<evidence type="ECO:0000313" key="9">
    <source>
        <dbReference type="Proteomes" id="UP000288669"/>
    </source>
</evidence>
<dbReference type="Pfam" id="PF07992">
    <property type="entry name" value="Pyr_redox_2"/>
    <property type="match status" value="1"/>
</dbReference>
<comment type="cofactor">
    <cofactor evidence="6">
        <name>FAD</name>
        <dbReference type="ChEBI" id="CHEBI:57692"/>
    </cofactor>
    <text evidence="6">Binds 1 FAD per subunit.</text>
</comment>
<dbReference type="AlphaFoldDB" id="A0A430AHK1"/>
<feature type="binding site" evidence="6">
    <location>
        <position position="125"/>
    </location>
    <ligand>
        <name>FAD</name>
        <dbReference type="ChEBI" id="CHEBI:57692"/>
    </ligand>
</feature>
<dbReference type="SUPFAM" id="SSF51905">
    <property type="entry name" value="FAD/NAD(P)-binding domain"/>
    <property type="match status" value="1"/>
</dbReference>
<dbReference type="Gene3D" id="3.50.50.60">
    <property type="entry name" value="FAD/NAD(P)-binding domain"/>
    <property type="match status" value="2"/>
</dbReference>
<dbReference type="InterPro" id="IPR023753">
    <property type="entry name" value="FAD/NAD-binding_dom"/>
</dbReference>
<dbReference type="OrthoDB" id="9806179at2"/>
<feature type="binding site" evidence="6">
    <location>
        <position position="91"/>
    </location>
    <ligand>
        <name>FAD</name>
        <dbReference type="ChEBI" id="CHEBI:57692"/>
    </ligand>
</feature>
<name>A0A430AHK1_9ENTE</name>
<evidence type="ECO:0000256" key="5">
    <source>
        <dbReference type="ARBA" id="ARBA00023002"/>
    </source>
</evidence>
<feature type="binding site" evidence="6">
    <location>
        <position position="51"/>
    </location>
    <ligand>
        <name>FAD</name>
        <dbReference type="ChEBI" id="CHEBI:57692"/>
    </ligand>
</feature>
<comment type="catalytic activity">
    <reaction evidence="6">
        <text>2 reduced [2Fe-2S]-[ferredoxin] + NADP(+) + H(+) = 2 oxidized [2Fe-2S]-[ferredoxin] + NADPH</text>
        <dbReference type="Rhea" id="RHEA:20125"/>
        <dbReference type="Rhea" id="RHEA-COMP:10000"/>
        <dbReference type="Rhea" id="RHEA-COMP:10001"/>
        <dbReference type="ChEBI" id="CHEBI:15378"/>
        <dbReference type="ChEBI" id="CHEBI:33737"/>
        <dbReference type="ChEBI" id="CHEBI:33738"/>
        <dbReference type="ChEBI" id="CHEBI:57783"/>
        <dbReference type="ChEBI" id="CHEBI:58349"/>
        <dbReference type="EC" id="1.18.1.2"/>
    </reaction>
</comment>
<feature type="binding site" evidence="6">
    <location>
        <position position="287"/>
    </location>
    <ligand>
        <name>FAD</name>
        <dbReference type="ChEBI" id="CHEBI:57692"/>
    </ligand>
</feature>
<evidence type="ECO:0000256" key="2">
    <source>
        <dbReference type="ARBA" id="ARBA00022630"/>
    </source>
</evidence>
<dbReference type="EMBL" id="NGJZ01000002">
    <property type="protein sequence ID" value="RSU07390.1"/>
    <property type="molecule type" value="Genomic_DNA"/>
</dbReference>
<keyword evidence="2 6" id="KW-0285">Flavoprotein</keyword>
<dbReference type="PRINTS" id="PR00368">
    <property type="entry name" value="FADPNR"/>
</dbReference>
<dbReference type="InterPro" id="IPR050097">
    <property type="entry name" value="Ferredoxin-NADP_redctase_2"/>
</dbReference>
<organism evidence="8 9">
    <name type="scientific">Vagococcus entomophilus</name>
    <dbReference type="NCBI Taxonomy" id="1160095"/>
    <lineage>
        <taxon>Bacteria</taxon>
        <taxon>Bacillati</taxon>
        <taxon>Bacillota</taxon>
        <taxon>Bacilli</taxon>
        <taxon>Lactobacillales</taxon>
        <taxon>Enterococcaceae</taxon>
        <taxon>Vagococcus</taxon>
    </lineage>
</organism>
<dbReference type="RefSeq" id="WP_126825484.1">
    <property type="nucleotide sequence ID" value="NZ_JBHLWU010000002.1"/>
</dbReference>
<keyword evidence="5 6" id="KW-0560">Oxidoreductase</keyword>
<feature type="binding site" evidence="6">
    <location>
        <position position="328"/>
    </location>
    <ligand>
        <name>FAD</name>
        <dbReference type="ChEBI" id="CHEBI:57692"/>
    </ligand>
</feature>
<dbReference type="PRINTS" id="PR00469">
    <property type="entry name" value="PNDRDTASEII"/>
</dbReference>
<reference evidence="8 9" key="1">
    <citation type="submission" date="2017-05" db="EMBL/GenBank/DDBJ databases">
        <title>Vagococcus spp. assemblies.</title>
        <authorList>
            <person name="Gulvik C.A."/>
        </authorList>
    </citation>
    <scope>NUCLEOTIDE SEQUENCE [LARGE SCALE GENOMIC DNA]</scope>
    <source>
        <strain evidence="8 9">DSM 24756</strain>
    </source>
</reference>
<protein>
    <recommendedName>
        <fullName evidence="6">Ferredoxin--NADP reductase</fullName>
        <shortName evidence="6">FNR</shortName>
        <shortName evidence="6">Fd-NADP(+) reductase</shortName>
        <ecNumber evidence="6">1.18.1.2</ecNumber>
    </recommendedName>
</protein>
<feature type="binding site" evidence="6">
    <location>
        <position position="46"/>
    </location>
    <ligand>
        <name>FAD</name>
        <dbReference type="ChEBI" id="CHEBI:57692"/>
    </ligand>
</feature>
<sequence>MSSISEEIYDITIIGGGPIGLFATFYAGMRNAKTKVIESLPELGGQLATLYPEKYIYDIAGYPKIKARTLVHNLEKQIEHFHPTICLQEEVLEISQNTDGTLKILTNLREHQTRSIIITAGNGAFKPRRLNLEAASFCEGKTLHYHITDSKRFADKDVIVTGGGDSAVDWSLMLEKVAKSVTLVHRRPEFRAHEHSLELLDHSTVKVKTPYVLESLFHDAGHLQNIRIKNPKNDTTEILSTDHLIVNHGFSSALGPIKNWGLALDKNAISVESDMSTSIPGVYAAGDICTYDGKVKLIATGFGEAPTAVNNALHFIQPKTRTQPAHSTSLFKN</sequence>
<dbReference type="GO" id="GO:0004324">
    <property type="term" value="F:ferredoxin-NADP+ reductase activity"/>
    <property type="evidence" value="ECO:0007669"/>
    <property type="project" value="UniProtKB-UniRule"/>
</dbReference>
<accession>A0A430AHK1</accession>
<keyword evidence="3 6" id="KW-0274">FAD</keyword>
<dbReference type="PANTHER" id="PTHR48105">
    <property type="entry name" value="THIOREDOXIN REDUCTASE 1-RELATED-RELATED"/>
    <property type="match status" value="1"/>
</dbReference>
<dbReference type="GO" id="GO:0050660">
    <property type="term" value="F:flavin adenine dinucleotide binding"/>
    <property type="evidence" value="ECO:0007669"/>
    <property type="project" value="UniProtKB-UniRule"/>
</dbReference>
<evidence type="ECO:0000259" key="7">
    <source>
        <dbReference type="Pfam" id="PF07992"/>
    </source>
</evidence>